<evidence type="ECO:0000313" key="3">
    <source>
        <dbReference type="EMBL" id="KAK7298448.1"/>
    </source>
</evidence>
<name>A0AAN9JGJ4_CANGL</name>
<dbReference type="AlphaFoldDB" id="A0AAN9JGJ4"/>
<feature type="region of interest" description="Disordered" evidence="1">
    <location>
        <begin position="1"/>
        <end position="22"/>
    </location>
</feature>
<feature type="transmembrane region" description="Helical" evidence="2">
    <location>
        <begin position="48"/>
        <end position="74"/>
    </location>
</feature>
<feature type="compositionally biased region" description="Polar residues" evidence="1">
    <location>
        <begin position="1"/>
        <end position="17"/>
    </location>
</feature>
<evidence type="ECO:0000256" key="1">
    <source>
        <dbReference type="SAM" id="MobiDB-lite"/>
    </source>
</evidence>
<sequence length="185" mass="20548">MDELSNYSPESPQSSQPGRGHFLPSRVRERAIRRPLSPHLTKFRVRPLAVSCFLLFLASVVTIIAYFGFVWLGLNDIMVDGLLDQKCVLNERNPCREGRMTRALCFLALTSTPAHVLRPVLDGSFGSEMDGEGARRTFLWEFPIPAFAWAYRAKRLCTEATTVGLTGLGGREVGVKAIGSIHIRA</sequence>
<comment type="caution">
    <text evidence="3">The sequence shown here is derived from an EMBL/GenBank/DDBJ whole genome shotgun (WGS) entry which is preliminary data.</text>
</comment>
<reference evidence="3 4" key="1">
    <citation type="submission" date="2024-01" db="EMBL/GenBank/DDBJ databases">
        <title>The genomes of 5 underutilized Papilionoideae crops provide insights into root nodulation and disease resistanc.</title>
        <authorList>
            <person name="Jiang F."/>
        </authorList>
    </citation>
    <scope>NUCLEOTIDE SEQUENCE [LARGE SCALE GENOMIC DNA]</scope>
    <source>
        <strain evidence="3">LVBAO_FW01</strain>
        <tissue evidence="3">Leaves</tissue>
    </source>
</reference>
<protein>
    <submittedName>
        <fullName evidence="3">Uncharacterized protein</fullName>
    </submittedName>
</protein>
<gene>
    <name evidence="3" type="ORF">VNO77_46908</name>
</gene>
<evidence type="ECO:0000313" key="4">
    <source>
        <dbReference type="Proteomes" id="UP001367508"/>
    </source>
</evidence>
<dbReference type="Proteomes" id="UP001367508">
    <property type="component" value="Unassembled WGS sequence"/>
</dbReference>
<accession>A0AAN9JGJ4</accession>
<evidence type="ECO:0000256" key="2">
    <source>
        <dbReference type="SAM" id="Phobius"/>
    </source>
</evidence>
<keyword evidence="4" id="KW-1185">Reference proteome</keyword>
<proteinExistence type="predicted"/>
<keyword evidence="2" id="KW-0812">Transmembrane</keyword>
<keyword evidence="2" id="KW-0472">Membrane</keyword>
<keyword evidence="2" id="KW-1133">Transmembrane helix</keyword>
<organism evidence="3 4">
    <name type="scientific">Canavalia gladiata</name>
    <name type="common">Sword bean</name>
    <name type="synonym">Dolichos gladiatus</name>
    <dbReference type="NCBI Taxonomy" id="3824"/>
    <lineage>
        <taxon>Eukaryota</taxon>
        <taxon>Viridiplantae</taxon>
        <taxon>Streptophyta</taxon>
        <taxon>Embryophyta</taxon>
        <taxon>Tracheophyta</taxon>
        <taxon>Spermatophyta</taxon>
        <taxon>Magnoliopsida</taxon>
        <taxon>eudicotyledons</taxon>
        <taxon>Gunneridae</taxon>
        <taxon>Pentapetalae</taxon>
        <taxon>rosids</taxon>
        <taxon>fabids</taxon>
        <taxon>Fabales</taxon>
        <taxon>Fabaceae</taxon>
        <taxon>Papilionoideae</taxon>
        <taxon>50 kb inversion clade</taxon>
        <taxon>NPAAA clade</taxon>
        <taxon>indigoferoid/millettioid clade</taxon>
        <taxon>Phaseoleae</taxon>
        <taxon>Canavalia</taxon>
    </lineage>
</organism>
<dbReference type="EMBL" id="JAYMYQ010000028">
    <property type="protein sequence ID" value="KAK7298448.1"/>
    <property type="molecule type" value="Genomic_DNA"/>
</dbReference>